<reference evidence="5 6" key="1">
    <citation type="submission" date="2014-04" db="EMBL/GenBank/DDBJ databases">
        <authorList>
            <consortium name="DOE Joint Genome Institute"/>
            <person name="Kuo A."/>
            <person name="Tarkka M."/>
            <person name="Buscot F."/>
            <person name="Kohler A."/>
            <person name="Nagy L.G."/>
            <person name="Floudas D."/>
            <person name="Copeland A."/>
            <person name="Barry K.W."/>
            <person name="Cichocki N."/>
            <person name="Veneault-Fourrey C."/>
            <person name="LaButti K."/>
            <person name="Lindquist E.A."/>
            <person name="Lipzen A."/>
            <person name="Lundell T."/>
            <person name="Morin E."/>
            <person name="Murat C."/>
            <person name="Sun H."/>
            <person name="Tunlid A."/>
            <person name="Henrissat B."/>
            <person name="Grigoriev I.V."/>
            <person name="Hibbett D.S."/>
            <person name="Martin F."/>
            <person name="Nordberg H.P."/>
            <person name="Cantor M.N."/>
            <person name="Hua S.X."/>
        </authorList>
    </citation>
    <scope>NUCLEOTIDE SEQUENCE [LARGE SCALE GENOMIC DNA]</scope>
    <source>
        <strain evidence="5 6">F 1598</strain>
    </source>
</reference>
<evidence type="ECO:0000313" key="5">
    <source>
        <dbReference type="EMBL" id="KIM82039.1"/>
    </source>
</evidence>
<accession>A0A0C3FQP6</accession>
<dbReference type="GO" id="GO:0006078">
    <property type="term" value="P:(1-&gt;6)-beta-D-glucan biosynthetic process"/>
    <property type="evidence" value="ECO:0007669"/>
    <property type="project" value="TreeGrafter"/>
</dbReference>
<gene>
    <name evidence="5" type="ORF">PILCRDRAFT_36197</name>
</gene>
<dbReference type="STRING" id="765440.A0A0C3FQP6"/>
<dbReference type="InParanoid" id="A0A0C3FQP6"/>
<dbReference type="GO" id="GO:0005886">
    <property type="term" value="C:plasma membrane"/>
    <property type="evidence" value="ECO:0007669"/>
    <property type="project" value="TreeGrafter"/>
</dbReference>
<keyword evidence="6" id="KW-1185">Reference proteome</keyword>
<dbReference type="GO" id="GO:0031505">
    <property type="term" value="P:fungal-type cell wall organization"/>
    <property type="evidence" value="ECO:0007669"/>
    <property type="project" value="TreeGrafter"/>
</dbReference>
<feature type="non-terminal residue" evidence="5">
    <location>
        <position position="86"/>
    </location>
</feature>
<dbReference type="Pfam" id="PF03935">
    <property type="entry name" value="SKN1_KRE6_Sbg1"/>
    <property type="match status" value="1"/>
</dbReference>
<dbReference type="GO" id="GO:0015926">
    <property type="term" value="F:glucosidase activity"/>
    <property type="evidence" value="ECO:0007669"/>
    <property type="project" value="TreeGrafter"/>
</dbReference>
<evidence type="ECO:0000256" key="1">
    <source>
        <dbReference type="ARBA" id="ARBA00004370"/>
    </source>
</evidence>
<keyword evidence="2" id="KW-0472">Membrane</keyword>
<keyword evidence="3" id="KW-0325">Glycoprotein</keyword>
<reference evidence="6" key="2">
    <citation type="submission" date="2015-01" db="EMBL/GenBank/DDBJ databases">
        <title>Evolutionary Origins and Diversification of the Mycorrhizal Mutualists.</title>
        <authorList>
            <consortium name="DOE Joint Genome Institute"/>
            <consortium name="Mycorrhizal Genomics Consortium"/>
            <person name="Kohler A."/>
            <person name="Kuo A."/>
            <person name="Nagy L.G."/>
            <person name="Floudas D."/>
            <person name="Copeland A."/>
            <person name="Barry K.W."/>
            <person name="Cichocki N."/>
            <person name="Veneault-Fourrey C."/>
            <person name="LaButti K."/>
            <person name="Lindquist E.A."/>
            <person name="Lipzen A."/>
            <person name="Lundell T."/>
            <person name="Morin E."/>
            <person name="Murat C."/>
            <person name="Riley R."/>
            <person name="Ohm R."/>
            <person name="Sun H."/>
            <person name="Tunlid A."/>
            <person name="Henrissat B."/>
            <person name="Grigoriev I.V."/>
            <person name="Hibbett D.S."/>
            <person name="Martin F."/>
        </authorList>
    </citation>
    <scope>NUCLEOTIDE SEQUENCE [LARGE SCALE GENOMIC DNA]</scope>
    <source>
        <strain evidence="6">F 1598</strain>
    </source>
</reference>
<sequence>WPGLWTMGNLGWPGYGASTDGTWPYTYNLCDVSTFPNQSLKASSGPSAAIHSDTSRTKYNFRLSYLPGQHCSACTCPGESRIGHVY</sequence>
<dbReference type="InterPro" id="IPR005629">
    <property type="entry name" value="Skn1/Kre6/Sbg1"/>
</dbReference>
<dbReference type="GO" id="GO:0005789">
    <property type="term" value="C:endoplasmic reticulum membrane"/>
    <property type="evidence" value="ECO:0007669"/>
    <property type="project" value="TreeGrafter"/>
</dbReference>
<keyword evidence="4" id="KW-0961">Cell wall biogenesis/degradation</keyword>
<organism evidence="5 6">
    <name type="scientific">Piloderma croceum (strain F 1598)</name>
    <dbReference type="NCBI Taxonomy" id="765440"/>
    <lineage>
        <taxon>Eukaryota</taxon>
        <taxon>Fungi</taxon>
        <taxon>Dikarya</taxon>
        <taxon>Basidiomycota</taxon>
        <taxon>Agaricomycotina</taxon>
        <taxon>Agaricomycetes</taxon>
        <taxon>Agaricomycetidae</taxon>
        <taxon>Atheliales</taxon>
        <taxon>Atheliaceae</taxon>
        <taxon>Piloderma</taxon>
    </lineage>
</organism>
<dbReference type="HOGENOM" id="CLU_2503971_0_0_1"/>
<dbReference type="Proteomes" id="UP000054166">
    <property type="component" value="Unassembled WGS sequence"/>
</dbReference>
<dbReference type="PANTHER" id="PTHR31361:SF15">
    <property type="entry name" value="GH16 DOMAIN-CONTAINING PROTEIN"/>
    <property type="match status" value="1"/>
</dbReference>
<comment type="subcellular location">
    <subcellularLocation>
        <location evidence="1">Membrane</location>
    </subcellularLocation>
</comment>
<evidence type="ECO:0000256" key="2">
    <source>
        <dbReference type="ARBA" id="ARBA00023136"/>
    </source>
</evidence>
<evidence type="ECO:0000256" key="4">
    <source>
        <dbReference type="ARBA" id="ARBA00023316"/>
    </source>
</evidence>
<protein>
    <submittedName>
        <fullName evidence="5">Glycoside hydrolase family 16 protein</fullName>
    </submittedName>
</protein>
<dbReference type="PANTHER" id="PTHR31361">
    <property type="entry name" value="BETA-GLUCAN SYNTHESIS-ASSOCIATED PROTEIN KRE6-RELATED"/>
    <property type="match status" value="1"/>
</dbReference>
<dbReference type="OrthoDB" id="412647at2759"/>
<evidence type="ECO:0000313" key="6">
    <source>
        <dbReference type="Proteomes" id="UP000054166"/>
    </source>
</evidence>
<evidence type="ECO:0000256" key="3">
    <source>
        <dbReference type="ARBA" id="ARBA00023180"/>
    </source>
</evidence>
<feature type="non-terminal residue" evidence="5">
    <location>
        <position position="1"/>
    </location>
</feature>
<proteinExistence type="predicted"/>
<dbReference type="EMBL" id="KN832996">
    <property type="protein sequence ID" value="KIM82039.1"/>
    <property type="molecule type" value="Genomic_DNA"/>
</dbReference>
<keyword evidence="5" id="KW-0378">Hydrolase</keyword>
<dbReference type="AlphaFoldDB" id="A0A0C3FQP6"/>
<name>A0A0C3FQP6_PILCF</name>